<reference evidence="5 6" key="1">
    <citation type="submission" date="2019-07" db="EMBL/GenBank/DDBJ databases">
        <title>Hymenobacter sp. straun FUR1 Genome sequencing and assembly.</title>
        <authorList>
            <person name="Chhetri G."/>
        </authorList>
    </citation>
    <scope>NUCLEOTIDE SEQUENCE [LARGE SCALE GENOMIC DNA]</scope>
    <source>
        <strain evidence="5 6">Fur1</strain>
    </source>
</reference>
<proteinExistence type="predicted"/>
<evidence type="ECO:0000256" key="3">
    <source>
        <dbReference type="ARBA" id="ARBA00022839"/>
    </source>
</evidence>
<keyword evidence="2" id="KW-0378">Hydrolase</keyword>
<dbReference type="PANTHER" id="PTHR30231:SF4">
    <property type="entry name" value="PROTEIN NEN2"/>
    <property type="match status" value="1"/>
</dbReference>
<keyword evidence="3 5" id="KW-0269">Exonuclease</keyword>
<keyword evidence="1" id="KW-0540">Nuclease</keyword>
<dbReference type="EMBL" id="VMRJ01000001">
    <property type="protein sequence ID" value="TVT43100.1"/>
    <property type="molecule type" value="Genomic_DNA"/>
</dbReference>
<dbReference type="Pfam" id="PF00929">
    <property type="entry name" value="RNase_T"/>
    <property type="match status" value="1"/>
</dbReference>
<dbReference type="CDD" id="cd06127">
    <property type="entry name" value="DEDDh"/>
    <property type="match status" value="1"/>
</dbReference>
<dbReference type="GO" id="GO:0005829">
    <property type="term" value="C:cytosol"/>
    <property type="evidence" value="ECO:0007669"/>
    <property type="project" value="TreeGrafter"/>
</dbReference>
<accession>A0A558C2R2</accession>
<keyword evidence="6" id="KW-1185">Reference proteome</keyword>
<dbReference type="GO" id="GO:0003676">
    <property type="term" value="F:nucleic acid binding"/>
    <property type="evidence" value="ECO:0007669"/>
    <property type="project" value="InterPro"/>
</dbReference>
<evidence type="ECO:0000256" key="2">
    <source>
        <dbReference type="ARBA" id="ARBA00022801"/>
    </source>
</evidence>
<dbReference type="OrthoDB" id="9803913at2"/>
<dbReference type="SUPFAM" id="SSF53098">
    <property type="entry name" value="Ribonuclease H-like"/>
    <property type="match status" value="1"/>
</dbReference>
<dbReference type="PANTHER" id="PTHR30231">
    <property type="entry name" value="DNA POLYMERASE III SUBUNIT EPSILON"/>
    <property type="match status" value="1"/>
</dbReference>
<dbReference type="InterPro" id="IPR036397">
    <property type="entry name" value="RNaseH_sf"/>
</dbReference>
<dbReference type="Proteomes" id="UP000317624">
    <property type="component" value="Unassembled WGS sequence"/>
</dbReference>
<dbReference type="InterPro" id="IPR012337">
    <property type="entry name" value="RNaseH-like_sf"/>
</dbReference>
<protein>
    <submittedName>
        <fullName evidence="5">3'-5' exonuclease</fullName>
    </submittedName>
</protein>
<dbReference type="SMART" id="SM00479">
    <property type="entry name" value="EXOIII"/>
    <property type="match status" value="1"/>
</dbReference>
<dbReference type="InterPro" id="IPR013520">
    <property type="entry name" value="Ribonucl_H"/>
</dbReference>
<dbReference type="GO" id="GO:0006259">
    <property type="term" value="P:DNA metabolic process"/>
    <property type="evidence" value="ECO:0007669"/>
    <property type="project" value="UniProtKB-ARBA"/>
</dbReference>
<organism evidence="5 6">
    <name type="scientific">Hymenobacter setariae</name>
    <dbReference type="NCBI Taxonomy" id="2594794"/>
    <lineage>
        <taxon>Bacteria</taxon>
        <taxon>Pseudomonadati</taxon>
        <taxon>Bacteroidota</taxon>
        <taxon>Cytophagia</taxon>
        <taxon>Cytophagales</taxon>
        <taxon>Hymenobacteraceae</taxon>
        <taxon>Hymenobacter</taxon>
    </lineage>
</organism>
<evidence type="ECO:0000313" key="5">
    <source>
        <dbReference type="EMBL" id="TVT43100.1"/>
    </source>
</evidence>
<sequence length="236" mass="25752">MPTPGCGWSSSRLSTGRRWLVLSDFTIVDLETTGLDPVAGRITEIAARRYRNGKLSGAMSALVWAGVDPEPEAIKLNGLTSDNLERHGITEWQALEMLQKLLGTSVLVAHNAAFEMAWLNQACWRWQDAPFAQPFLCTKTLAVGLKAGSGRSYSLKQLTHDYNIVWTGVAHRAMPDVQATKALLDILCHSEQHFAQAGPLLTELLNCCGTNPNKALVGAHYPLPAGLPDHAKEVKQ</sequence>
<dbReference type="GO" id="GO:0008408">
    <property type="term" value="F:3'-5' exonuclease activity"/>
    <property type="evidence" value="ECO:0007669"/>
    <property type="project" value="TreeGrafter"/>
</dbReference>
<evidence type="ECO:0000259" key="4">
    <source>
        <dbReference type="SMART" id="SM00479"/>
    </source>
</evidence>
<gene>
    <name evidence="5" type="ORF">FNT36_03135</name>
</gene>
<evidence type="ECO:0000256" key="1">
    <source>
        <dbReference type="ARBA" id="ARBA00022722"/>
    </source>
</evidence>
<dbReference type="AlphaFoldDB" id="A0A558C2R2"/>
<name>A0A558C2R2_9BACT</name>
<dbReference type="Gene3D" id="3.30.420.10">
    <property type="entry name" value="Ribonuclease H-like superfamily/Ribonuclease H"/>
    <property type="match status" value="1"/>
</dbReference>
<evidence type="ECO:0000313" key="6">
    <source>
        <dbReference type="Proteomes" id="UP000317624"/>
    </source>
</evidence>
<comment type="caution">
    <text evidence="5">The sequence shown here is derived from an EMBL/GenBank/DDBJ whole genome shotgun (WGS) entry which is preliminary data.</text>
</comment>
<feature type="domain" description="Exonuclease" evidence="4">
    <location>
        <begin position="24"/>
        <end position="193"/>
    </location>
</feature>